<dbReference type="AlphaFoldDB" id="A0A0R2QGB0"/>
<evidence type="ECO:0000313" key="5">
    <source>
        <dbReference type="Proteomes" id="UP000051017"/>
    </source>
</evidence>
<feature type="chain" id="PRO_5006422138" description="ABC transporter substrate-binding protein PnrA-like domain-containing protein" evidence="2">
    <location>
        <begin position="28"/>
        <end position="392"/>
    </location>
</feature>
<proteinExistence type="predicted"/>
<dbReference type="PANTHER" id="PTHR43208:SF1">
    <property type="entry name" value="ABC TRANSPORTER SUBSTRATE-BINDING PROTEIN"/>
    <property type="match status" value="1"/>
</dbReference>
<gene>
    <name evidence="4" type="ORF">ABR75_07220</name>
</gene>
<organism evidence="4 5">
    <name type="scientific">Acidimicrobiia bacterium BACL6 MAG-120924-bin43</name>
    <dbReference type="NCBI Taxonomy" id="1655583"/>
    <lineage>
        <taxon>Bacteria</taxon>
        <taxon>Bacillati</taxon>
        <taxon>Actinomycetota</taxon>
        <taxon>Acidimicrobiia</taxon>
        <taxon>acIV cluster</taxon>
    </lineage>
</organism>
<dbReference type="Proteomes" id="UP000051017">
    <property type="component" value="Unassembled WGS sequence"/>
</dbReference>
<evidence type="ECO:0000259" key="3">
    <source>
        <dbReference type="Pfam" id="PF02608"/>
    </source>
</evidence>
<dbReference type="EMBL" id="LIBJ01000020">
    <property type="protein sequence ID" value="KRO49321.1"/>
    <property type="molecule type" value="Genomic_DNA"/>
</dbReference>
<keyword evidence="1 2" id="KW-0732">Signal</keyword>
<dbReference type="Pfam" id="PF02608">
    <property type="entry name" value="Bmp"/>
    <property type="match status" value="1"/>
</dbReference>
<evidence type="ECO:0000256" key="2">
    <source>
        <dbReference type="SAM" id="SignalP"/>
    </source>
</evidence>
<dbReference type="Gene3D" id="3.40.50.2300">
    <property type="match status" value="2"/>
</dbReference>
<dbReference type="PANTHER" id="PTHR43208">
    <property type="entry name" value="ABC TRANSPORTER SUBSTRATE-BINDING PROTEIN"/>
    <property type="match status" value="1"/>
</dbReference>
<sequence>MRKNHIKGFALATAAVFGLLACGGSDAATDTTVAETMETEAGDDYSMLKVAVVYIGVPDDKGWTYQHEQGILELEAELGIEVKRVENVPEGDEAEAIMEGLAAEGYNLIFATSFGYGTPMARVAAKHADGCFQWATGAKFLLTSEMGGEYATFGDIPANLGTYFGAAEEARYLSGIAAGAASPTGKLGYVAAFPIPEVIRGINAFTLGAQSVNPDATVQVSWTKTWFGPDTEKESAESLLAAGADVLAMHQDTTATGLAADAVGAKWVGYNSDVVEAAPDAWLTAPTWNWAPYYIQTALAVAGGTCPSDEYYGSMADGMVTLGSFGTSVDEDTQGLIADTAAAIIDGSFAPFQGPVSDQDGNEVVAADTRPELLDLLGMSYFVKGVIGSPKG</sequence>
<dbReference type="CDD" id="cd19963">
    <property type="entry name" value="PBP1_BMP-like"/>
    <property type="match status" value="1"/>
</dbReference>
<feature type="signal peptide" evidence="2">
    <location>
        <begin position="1"/>
        <end position="27"/>
    </location>
</feature>
<reference evidence="4 5" key="1">
    <citation type="submission" date="2015-10" db="EMBL/GenBank/DDBJ databases">
        <title>Metagenome-Assembled Genomes uncover a global brackish microbiome.</title>
        <authorList>
            <person name="Hugerth L.W."/>
            <person name="Larsson J."/>
            <person name="Alneberg J."/>
            <person name="Lindh M.V."/>
            <person name="Legrand C."/>
            <person name="Pinhassi J."/>
            <person name="Andersson A.F."/>
        </authorList>
    </citation>
    <scope>NUCLEOTIDE SEQUENCE [LARGE SCALE GENOMIC DNA]</scope>
    <source>
        <strain evidence="4">BACL6 MAG-120924-bin43</strain>
    </source>
</reference>
<feature type="domain" description="ABC transporter substrate-binding protein PnrA-like" evidence="3">
    <location>
        <begin position="48"/>
        <end position="334"/>
    </location>
</feature>
<evidence type="ECO:0000313" key="4">
    <source>
        <dbReference type="EMBL" id="KRO49321.1"/>
    </source>
</evidence>
<protein>
    <recommendedName>
        <fullName evidence="3">ABC transporter substrate-binding protein PnrA-like domain-containing protein</fullName>
    </recommendedName>
</protein>
<comment type="caution">
    <text evidence="4">The sequence shown here is derived from an EMBL/GenBank/DDBJ whole genome shotgun (WGS) entry which is preliminary data.</text>
</comment>
<dbReference type="PROSITE" id="PS51257">
    <property type="entry name" value="PROKAR_LIPOPROTEIN"/>
    <property type="match status" value="1"/>
</dbReference>
<evidence type="ECO:0000256" key="1">
    <source>
        <dbReference type="ARBA" id="ARBA00022729"/>
    </source>
</evidence>
<dbReference type="GO" id="GO:0005886">
    <property type="term" value="C:plasma membrane"/>
    <property type="evidence" value="ECO:0007669"/>
    <property type="project" value="InterPro"/>
</dbReference>
<accession>A0A0R2QGB0</accession>
<name>A0A0R2QGB0_9ACTN</name>
<dbReference type="InterPro" id="IPR052910">
    <property type="entry name" value="ABC-Purine-Binding"/>
</dbReference>
<dbReference type="InterPro" id="IPR003760">
    <property type="entry name" value="PnrA-like"/>
</dbReference>